<reference evidence="1 2" key="1">
    <citation type="submission" date="2020-10" db="EMBL/GenBank/DDBJ databases">
        <title>Plant Genome Project.</title>
        <authorList>
            <person name="Zhang R.-G."/>
        </authorList>
    </citation>
    <scope>NUCLEOTIDE SEQUENCE [LARGE SCALE GENOMIC DNA]</scope>
    <source>
        <strain evidence="1">FAFU-HL-1</strain>
        <tissue evidence="1">Leaf</tissue>
    </source>
</reference>
<organism evidence="1 2">
    <name type="scientific">Salix dunnii</name>
    <dbReference type="NCBI Taxonomy" id="1413687"/>
    <lineage>
        <taxon>Eukaryota</taxon>
        <taxon>Viridiplantae</taxon>
        <taxon>Streptophyta</taxon>
        <taxon>Embryophyta</taxon>
        <taxon>Tracheophyta</taxon>
        <taxon>Spermatophyta</taxon>
        <taxon>Magnoliopsida</taxon>
        <taxon>eudicotyledons</taxon>
        <taxon>Gunneridae</taxon>
        <taxon>Pentapetalae</taxon>
        <taxon>rosids</taxon>
        <taxon>fabids</taxon>
        <taxon>Malpighiales</taxon>
        <taxon>Salicaceae</taxon>
        <taxon>Saliceae</taxon>
        <taxon>Salix</taxon>
    </lineage>
</organism>
<comment type="caution">
    <text evidence="1">The sequence shown here is derived from an EMBL/GenBank/DDBJ whole genome shotgun (WGS) entry which is preliminary data.</text>
</comment>
<dbReference type="EMBL" id="JADGMS010000006">
    <property type="protein sequence ID" value="KAF9680186.1"/>
    <property type="molecule type" value="Genomic_DNA"/>
</dbReference>
<gene>
    <name evidence="1" type="ORF">SADUNF_Sadunf06G0095000</name>
</gene>
<evidence type="ECO:0000313" key="2">
    <source>
        <dbReference type="Proteomes" id="UP000657918"/>
    </source>
</evidence>
<evidence type="ECO:0000313" key="1">
    <source>
        <dbReference type="EMBL" id="KAF9680186.1"/>
    </source>
</evidence>
<name>A0A835K6D9_9ROSI</name>
<protein>
    <submittedName>
        <fullName evidence="1">Uncharacterized protein</fullName>
    </submittedName>
</protein>
<dbReference type="Proteomes" id="UP000657918">
    <property type="component" value="Unassembled WGS sequence"/>
</dbReference>
<accession>A0A835K6D9</accession>
<dbReference type="AlphaFoldDB" id="A0A835K6D9"/>
<sequence length="77" mass="8847">MENKGVEDEAAYDFEEHEVIEGDNGELLSHALVVRKLLLTPKRKEQTHTENIVSMNMVRKLGLKTEKHPSLYSIGWI</sequence>
<proteinExistence type="predicted"/>
<keyword evidence="2" id="KW-1185">Reference proteome</keyword>
<dbReference type="OrthoDB" id="679712at2759"/>